<keyword evidence="3 6" id="KW-0812">Transmembrane</keyword>
<keyword evidence="5 6" id="KW-0472">Membrane</keyword>
<feature type="transmembrane region" description="Helical" evidence="6">
    <location>
        <begin position="198"/>
        <end position="220"/>
    </location>
</feature>
<dbReference type="InterPro" id="IPR036259">
    <property type="entry name" value="MFS_trans_sf"/>
</dbReference>
<feature type="transmembrane region" description="Helical" evidence="6">
    <location>
        <begin position="392"/>
        <end position="409"/>
    </location>
</feature>
<feature type="transmembrane region" description="Helical" evidence="6">
    <location>
        <begin position="106"/>
        <end position="125"/>
    </location>
</feature>
<protein>
    <submittedName>
        <fullName evidence="8">Major facilitator superfamily domain-containing protein</fullName>
    </submittedName>
</protein>
<organism evidence="8 9">
    <name type="scientific">Aspergillus lucknowensis</name>
    <dbReference type="NCBI Taxonomy" id="176173"/>
    <lineage>
        <taxon>Eukaryota</taxon>
        <taxon>Fungi</taxon>
        <taxon>Dikarya</taxon>
        <taxon>Ascomycota</taxon>
        <taxon>Pezizomycotina</taxon>
        <taxon>Eurotiomycetes</taxon>
        <taxon>Eurotiomycetidae</taxon>
        <taxon>Eurotiales</taxon>
        <taxon>Aspergillaceae</taxon>
        <taxon>Aspergillus</taxon>
        <taxon>Aspergillus subgen. Nidulantes</taxon>
    </lineage>
</organism>
<evidence type="ECO:0000259" key="7">
    <source>
        <dbReference type="PROSITE" id="PS50850"/>
    </source>
</evidence>
<dbReference type="EMBL" id="JBFXLQ010000009">
    <property type="protein sequence ID" value="KAL2869473.1"/>
    <property type="molecule type" value="Genomic_DNA"/>
</dbReference>
<dbReference type="RefSeq" id="XP_070888452.1">
    <property type="nucleotide sequence ID" value="XM_071032472.1"/>
</dbReference>
<feature type="transmembrane region" description="Helical" evidence="6">
    <location>
        <begin position="35"/>
        <end position="52"/>
    </location>
</feature>
<dbReference type="Gene3D" id="1.20.1250.20">
    <property type="entry name" value="MFS general substrate transporter like domains"/>
    <property type="match status" value="1"/>
</dbReference>
<accession>A0ABR4M1J5</accession>
<feature type="transmembrane region" description="Helical" evidence="6">
    <location>
        <begin position="333"/>
        <end position="352"/>
    </location>
</feature>
<dbReference type="Proteomes" id="UP001610432">
    <property type="component" value="Unassembled WGS sequence"/>
</dbReference>
<gene>
    <name evidence="8" type="ORF">BJX67DRAFT_379027</name>
</gene>
<dbReference type="InterPro" id="IPR020846">
    <property type="entry name" value="MFS_dom"/>
</dbReference>
<evidence type="ECO:0000256" key="5">
    <source>
        <dbReference type="ARBA" id="ARBA00023136"/>
    </source>
</evidence>
<feature type="transmembrane region" description="Helical" evidence="6">
    <location>
        <begin position="131"/>
        <end position="154"/>
    </location>
</feature>
<dbReference type="Pfam" id="PF07690">
    <property type="entry name" value="MFS_1"/>
    <property type="match status" value="1"/>
</dbReference>
<evidence type="ECO:0000256" key="6">
    <source>
        <dbReference type="SAM" id="Phobius"/>
    </source>
</evidence>
<evidence type="ECO:0000256" key="2">
    <source>
        <dbReference type="ARBA" id="ARBA00022448"/>
    </source>
</evidence>
<evidence type="ECO:0000313" key="9">
    <source>
        <dbReference type="Proteomes" id="UP001610432"/>
    </source>
</evidence>
<feature type="transmembrane region" description="Helical" evidence="6">
    <location>
        <begin position="166"/>
        <end position="186"/>
    </location>
</feature>
<comment type="caution">
    <text evidence="8">The sequence shown here is derived from an EMBL/GenBank/DDBJ whole genome shotgun (WGS) entry which is preliminary data.</text>
</comment>
<feature type="domain" description="Major facilitator superfamily (MFS) profile" evidence="7">
    <location>
        <begin position="39"/>
        <end position="452"/>
    </location>
</feature>
<keyword evidence="4 6" id="KW-1133">Transmembrane helix</keyword>
<feature type="transmembrane region" description="Helical" evidence="6">
    <location>
        <begin position="358"/>
        <end position="380"/>
    </location>
</feature>
<reference evidence="8 9" key="1">
    <citation type="submission" date="2024-07" db="EMBL/GenBank/DDBJ databases">
        <title>Section-level genome sequencing and comparative genomics of Aspergillus sections Usti and Cavernicolus.</title>
        <authorList>
            <consortium name="Lawrence Berkeley National Laboratory"/>
            <person name="Nybo J.L."/>
            <person name="Vesth T.C."/>
            <person name="Theobald S."/>
            <person name="Frisvad J.C."/>
            <person name="Larsen T.O."/>
            <person name="Kjaerboelling I."/>
            <person name="Rothschild-Mancinelli K."/>
            <person name="Lyhne E.K."/>
            <person name="Kogle M.E."/>
            <person name="Barry K."/>
            <person name="Clum A."/>
            <person name="Na H."/>
            <person name="Ledsgaard L."/>
            <person name="Lin J."/>
            <person name="Lipzen A."/>
            <person name="Kuo A."/>
            <person name="Riley R."/>
            <person name="Mondo S."/>
            <person name="Labutti K."/>
            <person name="Haridas S."/>
            <person name="Pangalinan J."/>
            <person name="Salamov A.A."/>
            <person name="Simmons B.A."/>
            <person name="Magnuson J.K."/>
            <person name="Chen J."/>
            <person name="Drula E."/>
            <person name="Henrissat B."/>
            <person name="Wiebenga A."/>
            <person name="Lubbers R.J."/>
            <person name="Gomes A.C."/>
            <person name="Macurrencykelacurrency M.R."/>
            <person name="Stajich J."/>
            <person name="Grigoriev I.V."/>
            <person name="Mortensen U.H."/>
            <person name="De Vries R.P."/>
            <person name="Baker S.E."/>
            <person name="Andersen M.R."/>
        </authorList>
    </citation>
    <scope>NUCLEOTIDE SEQUENCE [LARGE SCALE GENOMIC DNA]</scope>
    <source>
        <strain evidence="8 9">CBS 449.75</strain>
    </source>
</reference>
<keyword evidence="2" id="KW-0813">Transport</keyword>
<feature type="transmembrane region" description="Helical" evidence="6">
    <location>
        <begin position="269"/>
        <end position="293"/>
    </location>
</feature>
<proteinExistence type="predicted"/>
<dbReference type="PANTHER" id="PTHR43791:SF40">
    <property type="entry name" value="THIAMINE PATHWAY TRANSPORTER THI73"/>
    <property type="match status" value="1"/>
</dbReference>
<sequence>MDSEKAKATSQRPSVALEDYIADTRLSDTALLRRIDWRILPIAFLTYFLQFLDKVTLNYANVMGIQDDLGMSGNDFSWLATAFFIAYGLAELPQGYLLQNYPVTKVLGCNILVWGTTLCCTAATQNYAGILALRILLGMTEAVIAPALTIYTSMWYTRAESTPRFGFWYCGLGAGQIFGGLISFAAQHAPESLSFAGWRIMFVAVGAVNLLVAVLALLCLPVSPETSSFLSPEEKARLAHRLKCDSASLGPKTFQRSSLLASLSDAQTWLLTLLTILTVMPSGLITTFSATLIRNFGYTPKESALLNMPSGVVSILSTMLSTYAIARGYPRWLAIDILLVPTLVGACLMSFLPEENQAGCLVGIYMVNTTVAPLALVFAWTGANFKDYTMKVAGCALVSVGFSIANIIGPQTFQARDAPGYIPAKITIVAVNAAAIVVSTALRVLYGVRNAKADRMGDSARSSIEAKLINGEREEDVAFRYVY</sequence>
<feature type="transmembrane region" description="Helical" evidence="6">
    <location>
        <begin position="76"/>
        <end position="94"/>
    </location>
</feature>
<dbReference type="InterPro" id="IPR011701">
    <property type="entry name" value="MFS"/>
</dbReference>
<name>A0ABR4M1J5_9EURO</name>
<dbReference type="PANTHER" id="PTHR43791">
    <property type="entry name" value="PERMEASE-RELATED"/>
    <property type="match status" value="1"/>
</dbReference>
<dbReference type="GeneID" id="98147544"/>
<feature type="transmembrane region" description="Helical" evidence="6">
    <location>
        <begin position="421"/>
        <end position="446"/>
    </location>
</feature>
<feature type="transmembrane region" description="Helical" evidence="6">
    <location>
        <begin position="305"/>
        <end position="326"/>
    </location>
</feature>
<keyword evidence="9" id="KW-1185">Reference proteome</keyword>
<evidence type="ECO:0000256" key="4">
    <source>
        <dbReference type="ARBA" id="ARBA00022989"/>
    </source>
</evidence>
<dbReference type="PROSITE" id="PS50850">
    <property type="entry name" value="MFS"/>
    <property type="match status" value="1"/>
</dbReference>
<dbReference type="SUPFAM" id="SSF103473">
    <property type="entry name" value="MFS general substrate transporter"/>
    <property type="match status" value="1"/>
</dbReference>
<evidence type="ECO:0000256" key="3">
    <source>
        <dbReference type="ARBA" id="ARBA00022692"/>
    </source>
</evidence>
<evidence type="ECO:0000313" key="8">
    <source>
        <dbReference type="EMBL" id="KAL2869473.1"/>
    </source>
</evidence>
<evidence type="ECO:0000256" key="1">
    <source>
        <dbReference type="ARBA" id="ARBA00004141"/>
    </source>
</evidence>
<comment type="subcellular location">
    <subcellularLocation>
        <location evidence="1">Membrane</location>
        <topology evidence="1">Multi-pass membrane protein</topology>
    </subcellularLocation>
</comment>